<sequence length="42" mass="4506">MSQATSIRQPLLQPFHFVPVTGPDSTRAFGASARFEGQVGES</sequence>
<protein>
    <submittedName>
        <fullName evidence="1">Uncharacterized protein</fullName>
    </submittedName>
</protein>
<dbReference type="Proteomes" id="UP000198908">
    <property type="component" value="Unassembled WGS sequence"/>
</dbReference>
<gene>
    <name evidence="1" type="ORF">SAMN05421548_101439</name>
</gene>
<name>A0A1G6GZL6_9BURK</name>
<evidence type="ECO:0000313" key="1">
    <source>
        <dbReference type="EMBL" id="SDB86556.1"/>
    </source>
</evidence>
<proteinExistence type="predicted"/>
<evidence type="ECO:0000313" key="2">
    <source>
        <dbReference type="Proteomes" id="UP000198908"/>
    </source>
</evidence>
<organism evidence="1 2">
    <name type="scientific">Paraburkholderia lycopersici</name>
    <dbReference type="NCBI Taxonomy" id="416944"/>
    <lineage>
        <taxon>Bacteria</taxon>
        <taxon>Pseudomonadati</taxon>
        <taxon>Pseudomonadota</taxon>
        <taxon>Betaproteobacteria</taxon>
        <taxon>Burkholderiales</taxon>
        <taxon>Burkholderiaceae</taxon>
        <taxon>Paraburkholderia</taxon>
    </lineage>
</organism>
<dbReference type="STRING" id="416944.SAMN05421548_101439"/>
<dbReference type="EMBL" id="FMYQ01000001">
    <property type="protein sequence ID" value="SDB86556.1"/>
    <property type="molecule type" value="Genomic_DNA"/>
</dbReference>
<accession>A0A1G6GZL6</accession>
<reference evidence="2" key="1">
    <citation type="submission" date="2016-09" db="EMBL/GenBank/DDBJ databases">
        <authorList>
            <person name="Varghese N."/>
            <person name="Submissions S."/>
        </authorList>
    </citation>
    <scope>NUCLEOTIDE SEQUENCE [LARGE SCALE GENOMIC DNA]</scope>
    <source>
        <strain evidence="2">TNe-862</strain>
    </source>
</reference>
<keyword evidence="2" id="KW-1185">Reference proteome</keyword>
<dbReference type="AlphaFoldDB" id="A0A1G6GZL6"/>